<reference evidence="17 18" key="1">
    <citation type="submission" date="2020-05" db="EMBL/GenBank/DDBJ databases">
        <title>Mucilaginibacter mali sp. nov.</title>
        <authorList>
            <person name="Kim H.S."/>
            <person name="Lee K.C."/>
            <person name="Suh M.K."/>
            <person name="Kim J.-S."/>
            <person name="Han K.-I."/>
            <person name="Eom M.K."/>
            <person name="Shin Y.K."/>
            <person name="Lee J.-S."/>
        </authorList>
    </citation>
    <scope>NUCLEOTIDE SEQUENCE [LARGE SCALE GENOMIC DNA]</scope>
    <source>
        <strain evidence="17 18">G2-14</strain>
    </source>
</reference>
<dbReference type="PROSITE" id="PS01124">
    <property type="entry name" value="HTH_ARAC_FAMILY_2"/>
    <property type="match status" value="1"/>
</dbReference>
<keyword evidence="18" id="KW-1185">Reference proteome</keyword>
<feature type="signal peptide" evidence="13">
    <location>
        <begin position="1"/>
        <end position="24"/>
    </location>
</feature>
<accession>A0A7D4Q2B8</accession>
<feature type="domain" description="HTH araC/xylS-type" evidence="14">
    <location>
        <begin position="1240"/>
        <end position="1339"/>
    </location>
</feature>
<dbReference type="InterPro" id="IPR036097">
    <property type="entry name" value="HisK_dim/P_sf"/>
</dbReference>
<dbReference type="Gene3D" id="1.10.10.60">
    <property type="entry name" value="Homeodomain-like"/>
    <property type="match status" value="1"/>
</dbReference>
<dbReference type="EMBL" id="CP054139">
    <property type="protein sequence ID" value="QKJ29527.1"/>
    <property type="molecule type" value="Genomic_DNA"/>
</dbReference>
<feature type="chain" id="PRO_5028993934" description="histidine kinase" evidence="13">
    <location>
        <begin position="25"/>
        <end position="1357"/>
    </location>
</feature>
<feature type="domain" description="Response regulatory" evidence="16">
    <location>
        <begin position="1093"/>
        <end position="1208"/>
    </location>
</feature>
<dbReference type="SMART" id="SM00388">
    <property type="entry name" value="HisKA"/>
    <property type="match status" value="1"/>
</dbReference>
<evidence type="ECO:0000256" key="9">
    <source>
        <dbReference type="ARBA" id="ARBA00023015"/>
    </source>
</evidence>
<evidence type="ECO:0000256" key="1">
    <source>
        <dbReference type="ARBA" id="ARBA00000085"/>
    </source>
</evidence>
<proteinExistence type="predicted"/>
<evidence type="ECO:0000256" key="11">
    <source>
        <dbReference type="PROSITE-ProRule" id="PRU00169"/>
    </source>
</evidence>
<keyword evidence="5" id="KW-0547">Nucleotide-binding</keyword>
<dbReference type="PANTHER" id="PTHR43547:SF2">
    <property type="entry name" value="HYBRID SIGNAL TRANSDUCTION HISTIDINE KINASE C"/>
    <property type="match status" value="1"/>
</dbReference>
<dbReference type="InterPro" id="IPR011110">
    <property type="entry name" value="Reg_prop"/>
</dbReference>
<keyword evidence="12" id="KW-0472">Membrane</keyword>
<dbReference type="SMART" id="SM00342">
    <property type="entry name" value="HTH_ARAC"/>
    <property type="match status" value="1"/>
</dbReference>
<dbReference type="SMART" id="SM00448">
    <property type="entry name" value="REC"/>
    <property type="match status" value="1"/>
</dbReference>
<evidence type="ECO:0000256" key="8">
    <source>
        <dbReference type="ARBA" id="ARBA00023012"/>
    </source>
</evidence>
<feature type="domain" description="Histidine kinase" evidence="15">
    <location>
        <begin position="829"/>
        <end position="1043"/>
    </location>
</feature>
<dbReference type="Proteomes" id="UP000505355">
    <property type="component" value="Chromosome"/>
</dbReference>
<dbReference type="InterPro" id="IPR003594">
    <property type="entry name" value="HATPase_dom"/>
</dbReference>
<dbReference type="GO" id="GO:0000155">
    <property type="term" value="F:phosphorelay sensor kinase activity"/>
    <property type="evidence" value="ECO:0007669"/>
    <property type="project" value="InterPro"/>
</dbReference>
<dbReference type="Gene3D" id="3.30.565.10">
    <property type="entry name" value="Histidine kinase-like ATPase, C-terminal domain"/>
    <property type="match status" value="1"/>
</dbReference>
<dbReference type="InterPro" id="IPR009057">
    <property type="entry name" value="Homeodomain-like_sf"/>
</dbReference>
<keyword evidence="3 11" id="KW-0597">Phosphoprotein</keyword>
<gene>
    <name evidence="17" type="ORF">HQ865_07085</name>
</gene>
<sequence>MTDLLRRTVLFLGMLCLLTGMADAALATDHPVRYLGIEQGLSNNAVTSIYKDSHGFVWISTYDGLNRFDGSTVKIYRNVWGDNRSLNNNHLNRITGYGNRIYVGTQSGPMYYDYADARFHSILYQPAKGNLPQKITHNVNALYCGAGGKLYIGTDYAGLFICNPGDSVARQITLDNANTWFSVQAIAADKYKQVWLFIRDVGLCRLNTPNHIEVIDATLKSANCLLIDAYGKIWIGTDNGLFVYNRAAKSISRVINSALTSENVVDLRFSRSRQLWIGTNGGGVNIMDTTSHRIRHIVSGNENGSLHSDAISMIYEDNGGLTWVATLRGGVNIIDNNPAPFKLITHDPFNKNSVVNNFALSFCEDEAHNLWIGTDGGGLSYWNRKADQYTSYVHSASSGSLSSNFVVSVLKDKANQIWVATFSGGIDRFNKTGNSFIHYTCYNPYTKTEDKSLWKLFLDSRGDIWAGTTRGGALYKYNRATDRFEVFDKNLINIHALFEDSKGNLWAGDYSRLIKIDIANKNHQYTEIKNAVRSINQDRQGRLWLGTEGGGLISYDSKTQAIKRYTRADGLPSNSVLNVLVDNNGNLWGSTYNGLTEYNTATGKFKNFYAADGLQSNQFNFNAALKLQSGELAFGGINGFNLFYPDSVKLAVHQPQLTFTGLRISNKNVEGTTNYTGNQAIVDLKEISVPYDQATLAVDYTALEYSFPDKISYSYYLDNWDHGWNNVGTLKTAYYTRLNEGTYTLYIRATNTAGNWSDNQLRLKLIVLPPWYRTWWAWLLYISAICAVIYWYWQYRIRQTHLQYEIEIANLKVEKEKEANEKKLSFFTNVSHEFRTPLTLIINPIKDLLRQDKTHNEELNIVYRNARRLLGLVDHLLLFRKTESENADLKVSKVNFADLSRDVYTCFLHQAKIKNISYQFENASDQIELYVDREKIEIALFNLISNAVKFTPDGGSIHINIKQDERFVYFEITDSGIGITAEVGERLFDKFYQVKDANSLKTGFGIGLYLVKTFMESHSGTINYKSTAGGGGTTFTLCLPKGKEHLGAYPIVESATEGYSYAAEELIDYDNTLEKPLENGVTDLNLLISDKQSVLVIDDNNEIRTYIKKIFAAEYEVFEAENGERGLELIKKHLPDVIISDIVMPGLSGMELIRIVKQDSTLSHIPIILLTGEAAPAIRLQGIEEGAVDFMNKPFDKDLLVARVKGIIKNKSELQNYFFSEITLKGKSRNVSEEHKDFLYRCIEIIENSLTDPELEVNAIADKMGMSYSSLYKKIRQVTGQSINGFIRFVRLRKAAELMINTNCNVNEAAFRVGFNDIKYFREHFHKQFGINPSEFIKQHRVAFQKSYSLKQRKVKG</sequence>
<name>A0A7D4Q2B8_9SPHI</name>
<dbReference type="SUPFAM" id="SSF52172">
    <property type="entry name" value="CheY-like"/>
    <property type="match status" value="1"/>
</dbReference>
<dbReference type="SUPFAM" id="SSF46689">
    <property type="entry name" value="Homeodomain-like"/>
    <property type="match status" value="1"/>
</dbReference>
<dbReference type="GO" id="GO:0043565">
    <property type="term" value="F:sequence-specific DNA binding"/>
    <property type="evidence" value="ECO:0007669"/>
    <property type="project" value="InterPro"/>
</dbReference>
<dbReference type="InterPro" id="IPR018060">
    <property type="entry name" value="HTH_AraC"/>
</dbReference>
<dbReference type="FunFam" id="3.30.565.10:FF:000037">
    <property type="entry name" value="Hybrid sensor histidine kinase/response regulator"/>
    <property type="match status" value="1"/>
</dbReference>
<evidence type="ECO:0000259" key="15">
    <source>
        <dbReference type="PROSITE" id="PS50109"/>
    </source>
</evidence>
<dbReference type="RefSeq" id="WP_173414219.1">
    <property type="nucleotide sequence ID" value="NZ_CP054139.1"/>
</dbReference>
<dbReference type="SUPFAM" id="SSF63829">
    <property type="entry name" value="Calcium-dependent phosphotriesterase"/>
    <property type="match status" value="3"/>
</dbReference>
<dbReference type="PROSITE" id="PS50110">
    <property type="entry name" value="RESPONSE_REGULATORY"/>
    <property type="match status" value="1"/>
</dbReference>
<keyword evidence="12" id="KW-1133">Transmembrane helix</keyword>
<evidence type="ECO:0000313" key="18">
    <source>
        <dbReference type="Proteomes" id="UP000505355"/>
    </source>
</evidence>
<evidence type="ECO:0000256" key="12">
    <source>
        <dbReference type="SAM" id="Phobius"/>
    </source>
</evidence>
<dbReference type="PRINTS" id="PR00344">
    <property type="entry name" value="BCTRLSENSOR"/>
</dbReference>
<keyword evidence="7" id="KW-0067">ATP-binding</keyword>
<dbReference type="Pfam" id="PF00512">
    <property type="entry name" value="HisKA"/>
    <property type="match status" value="1"/>
</dbReference>
<keyword evidence="6" id="KW-0418">Kinase</keyword>
<dbReference type="Pfam" id="PF07495">
    <property type="entry name" value="Y_Y_Y"/>
    <property type="match status" value="1"/>
</dbReference>
<keyword evidence="13" id="KW-0732">Signal</keyword>
<evidence type="ECO:0000256" key="13">
    <source>
        <dbReference type="SAM" id="SignalP"/>
    </source>
</evidence>
<dbReference type="Pfam" id="PF00072">
    <property type="entry name" value="Response_reg"/>
    <property type="match status" value="1"/>
</dbReference>
<dbReference type="Gene3D" id="2.60.40.10">
    <property type="entry name" value="Immunoglobulins"/>
    <property type="match status" value="1"/>
</dbReference>
<dbReference type="GO" id="GO:0005524">
    <property type="term" value="F:ATP binding"/>
    <property type="evidence" value="ECO:0007669"/>
    <property type="project" value="UniProtKB-KW"/>
</dbReference>
<dbReference type="CDD" id="cd00082">
    <property type="entry name" value="HisKA"/>
    <property type="match status" value="1"/>
</dbReference>
<dbReference type="InterPro" id="IPR005467">
    <property type="entry name" value="His_kinase_dom"/>
</dbReference>
<dbReference type="Pfam" id="PF02518">
    <property type="entry name" value="HATPase_c"/>
    <property type="match status" value="1"/>
</dbReference>
<dbReference type="Gene3D" id="3.40.50.2300">
    <property type="match status" value="1"/>
</dbReference>
<dbReference type="Gene3D" id="2.130.10.10">
    <property type="entry name" value="YVTN repeat-like/Quinoprotein amine dehydrogenase"/>
    <property type="match status" value="2"/>
</dbReference>
<dbReference type="InterPro" id="IPR004358">
    <property type="entry name" value="Sig_transdc_His_kin-like_C"/>
</dbReference>
<feature type="transmembrane region" description="Helical" evidence="12">
    <location>
        <begin position="775"/>
        <end position="793"/>
    </location>
</feature>
<evidence type="ECO:0000256" key="2">
    <source>
        <dbReference type="ARBA" id="ARBA00012438"/>
    </source>
</evidence>
<dbReference type="Pfam" id="PF12833">
    <property type="entry name" value="HTH_18"/>
    <property type="match status" value="1"/>
</dbReference>
<dbReference type="InterPro" id="IPR003661">
    <property type="entry name" value="HisK_dim/P_dom"/>
</dbReference>
<keyword evidence="10" id="KW-0804">Transcription</keyword>
<dbReference type="PROSITE" id="PS50109">
    <property type="entry name" value="HIS_KIN"/>
    <property type="match status" value="1"/>
</dbReference>
<dbReference type="EC" id="2.7.13.3" evidence="2"/>
<dbReference type="KEGG" id="mmab:HQ865_07085"/>
<keyword evidence="8" id="KW-0902">Two-component regulatory system</keyword>
<dbReference type="InterPro" id="IPR011123">
    <property type="entry name" value="Y_Y_Y"/>
</dbReference>
<evidence type="ECO:0000256" key="3">
    <source>
        <dbReference type="ARBA" id="ARBA00022553"/>
    </source>
</evidence>
<evidence type="ECO:0000256" key="5">
    <source>
        <dbReference type="ARBA" id="ARBA00022741"/>
    </source>
</evidence>
<keyword evidence="4" id="KW-0808">Transferase</keyword>
<feature type="modified residue" description="4-aspartylphosphate" evidence="11">
    <location>
        <position position="1141"/>
    </location>
</feature>
<organism evidence="17 18">
    <name type="scientific">Mucilaginibacter mali</name>
    <dbReference type="NCBI Taxonomy" id="2740462"/>
    <lineage>
        <taxon>Bacteria</taxon>
        <taxon>Pseudomonadati</taxon>
        <taxon>Bacteroidota</taxon>
        <taxon>Sphingobacteriia</taxon>
        <taxon>Sphingobacteriales</taxon>
        <taxon>Sphingobacteriaceae</taxon>
        <taxon>Mucilaginibacter</taxon>
    </lineage>
</organism>
<protein>
    <recommendedName>
        <fullName evidence="2">histidine kinase</fullName>
        <ecNumber evidence="2">2.7.13.3</ecNumber>
    </recommendedName>
</protein>
<evidence type="ECO:0000256" key="10">
    <source>
        <dbReference type="ARBA" id="ARBA00023163"/>
    </source>
</evidence>
<evidence type="ECO:0000259" key="16">
    <source>
        <dbReference type="PROSITE" id="PS50110"/>
    </source>
</evidence>
<evidence type="ECO:0000256" key="7">
    <source>
        <dbReference type="ARBA" id="ARBA00022840"/>
    </source>
</evidence>
<dbReference type="SUPFAM" id="SSF55874">
    <property type="entry name" value="ATPase domain of HSP90 chaperone/DNA topoisomerase II/histidine kinase"/>
    <property type="match status" value="1"/>
</dbReference>
<evidence type="ECO:0000313" key="17">
    <source>
        <dbReference type="EMBL" id="QKJ29527.1"/>
    </source>
</evidence>
<comment type="catalytic activity">
    <reaction evidence="1">
        <text>ATP + protein L-histidine = ADP + protein N-phospho-L-histidine.</text>
        <dbReference type="EC" id="2.7.13.3"/>
    </reaction>
</comment>
<dbReference type="CDD" id="cd00156">
    <property type="entry name" value="REC"/>
    <property type="match status" value="1"/>
</dbReference>
<keyword evidence="12" id="KW-0812">Transmembrane</keyword>
<dbReference type="GO" id="GO:0003700">
    <property type="term" value="F:DNA-binding transcription factor activity"/>
    <property type="evidence" value="ECO:0007669"/>
    <property type="project" value="InterPro"/>
</dbReference>
<evidence type="ECO:0000259" key="14">
    <source>
        <dbReference type="PROSITE" id="PS01124"/>
    </source>
</evidence>
<dbReference type="SUPFAM" id="SSF47384">
    <property type="entry name" value="Homodimeric domain of signal transducing histidine kinase"/>
    <property type="match status" value="1"/>
</dbReference>
<keyword evidence="9" id="KW-0805">Transcription regulation</keyword>
<dbReference type="InterPro" id="IPR036890">
    <property type="entry name" value="HATPase_C_sf"/>
</dbReference>
<dbReference type="PANTHER" id="PTHR43547">
    <property type="entry name" value="TWO-COMPONENT HISTIDINE KINASE"/>
    <property type="match status" value="1"/>
</dbReference>
<dbReference type="SMART" id="SM00387">
    <property type="entry name" value="HATPase_c"/>
    <property type="match status" value="1"/>
</dbReference>
<dbReference type="Gene3D" id="1.10.287.130">
    <property type="match status" value="1"/>
</dbReference>
<dbReference type="InterPro" id="IPR015943">
    <property type="entry name" value="WD40/YVTN_repeat-like_dom_sf"/>
</dbReference>
<evidence type="ECO:0000256" key="4">
    <source>
        <dbReference type="ARBA" id="ARBA00022679"/>
    </source>
</evidence>
<dbReference type="InterPro" id="IPR001789">
    <property type="entry name" value="Sig_transdc_resp-reg_receiver"/>
</dbReference>
<dbReference type="InterPro" id="IPR011006">
    <property type="entry name" value="CheY-like_superfamily"/>
</dbReference>
<evidence type="ECO:0000256" key="6">
    <source>
        <dbReference type="ARBA" id="ARBA00022777"/>
    </source>
</evidence>
<dbReference type="InterPro" id="IPR013783">
    <property type="entry name" value="Ig-like_fold"/>
</dbReference>
<dbReference type="Pfam" id="PF07494">
    <property type="entry name" value="Reg_prop"/>
    <property type="match status" value="5"/>
</dbReference>